<dbReference type="KEGG" id="wso:WSWS_00602"/>
<feature type="compositionally biased region" description="Basic and acidic residues" evidence="1">
    <location>
        <begin position="187"/>
        <end position="223"/>
    </location>
</feature>
<dbReference type="GeneID" id="94545808"/>
<dbReference type="AlphaFoldDB" id="A0A288Q620"/>
<dbReference type="Proteomes" id="UP000254912">
    <property type="component" value="Unassembled WGS sequence"/>
</dbReference>
<comment type="caution">
    <text evidence="2">The sequence shown here is derived from an EMBL/GenBank/DDBJ whole genome shotgun (WGS) entry which is preliminary data.</text>
</comment>
<accession>A0A288Q620</accession>
<organism evidence="2 3">
    <name type="scientific">Weissella soli</name>
    <dbReference type="NCBI Taxonomy" id="155866"/>
    <lineage>
        <taxon>Bacteria</taxon>
        <taxon>Bacillati</taxon>
        <taxon>Bacillota</taxon>
        <taxon>Bacilli</taxon>
        <taxon>Lactobacillales</taxon>
        <taxon>Lactobacillaceae</taxon>
        <taxon>Weissella</taxon>
    </lineage>
</organism>
<proteinExistence type="predicted"/>
<dbReference type="RefSeq" id="WP_070229884.1">
    <property type="nucleotide sequence ID" value="NZ_BJYO01000002.1"/>
</dbReference>
<dbReference type="EMBL" id="QRAS01000001">
    <property type="protein sequence ID" value="RDL11813.1"/>
    <property type="molecule type" value="Genomic_DNA"/>
</dbReference>
<evidence type="ECO:0000313" key="2">
    <source>
        <dbReference type="EMBL" id="RDL11813.1"/>
    </source>
</evidence>
<feature type="region of interest" description="Disordered" evidence="1">
    <location>
        <begin position="139"/>
        <end position="241"/>
    </location>
</feature>
<name>A0A288Q620_9LACO</name>
<keyword evidence="3" id="KW-1185">Reference proteome</keyword>
<protein>
    <submittedName>
        <fullName evidence="2">Uncharacterized protein</fullName>
    </submittedName>
</protein>
<evidence type="ECO:0000313" key="3">
    <source>
        <dbReference type="Proteomes" id="UP000254912"/>
    </source>
</evidence>
<reference evidence="2 3" key="1">
    <citation type="submission" date="2018-07" db="EMBL/GenBank/DDBJ databases">
        <title>Genomic Encyclopedia of Type Strains, Phase III (KMG-III): the genomes of soil and plant-associated and newly described type strains.</title>
        <authorList>
            <person name="Whitman W."/>
        </authorList>
    </citation>
    <scope>NUCLEOTIDE SEQUENCE [LARGE SCALE GENOMIC DNA]</scope>
    <source>
        <strain evidence="2 3">CECT 7031</strain>
    </source>
</reference>
<gene>
    <name evidence="2" type="ORF">DFP99_0232</name>
</gene>
<sequence length="278" mass="31062">MAKKNSSTPAINWIKLGNVSSRSADLHKFVDNWIEHNEEIQILKRFTVEPSTLIPPKKQATEVHTFVVKWRKALQQYKGKWQWRDVESYLYIEKTPVATPTPTKPVSVPTIATNQAQSNSQVAATGAVDVTPKVNAPVDKSAVPADKQVPAEVKSVGKASVPKPKKSVLSAQTKRDKIHPQQQSSQHELKHGASSSRHDRVSQRVDKFKAAQPDHRSQPHSEPKMATVTKDVQQPRPEHQARTAYTEHRVPVILDGLATKQQGVYGRRHLGMKITKSN</sequence>
<evidence type="ECO:0000256" key="1">
    <source>
        <dbReference type="SAM" id="MobiDB-lite"/>
    </source>
</evidence>